<reference evidence="3" key="1">
    <citation type="journal article" date="2019" name="Int. J. Syst. Evol. Microbiol.">
        <title>The Global Catalogue of Microorganisms (GCM) 10K type strain sequencing project: providing services to taxonomists for standard genome sequencing and annotation.</title>
        <authorList>
            <consortium name="The Broad Institute Genomics Platform"/>
            <consortium name="The Broad Institute Genome Sequencing Center for Infectious Disease"/>
            <person name="Wu L."/>
            <person name="Ma J."/>
        </authorList>
    </citation>
    <scope>NUCLEOTIDE SEQUENCE [LARGE SCALE GENOMIC DNA]</scope>
    <source>
        <strain evidence="3">CGMCC 4.1782</strain>
    </source>
</reference>
<dbReference type="SUPFAM" id="SSF52091">
    <property type="entry name" value="SpoIIaa-like"/>
    <property type="match status" value="1"/>
</dbReference>
<dbReference type="EMBL" id="JBHUIM010000001">
    <property type="protein sequence ID" value="MFD2245200.1"/>
    <property type="molecule type" value="Genomic_DNA"/>
</dbReference>
<evidence type="ECO:0000313" key="2">
    <source>
        <dbReference type="EMBL" id="MFD2245200.1"/>
    </source>
</evidence>
<evidence type="ECO:0000259" key="1">
    <source>
        <dbReference type="Pfam" id="PF01740"/>
    </source>
</evidence>
<keyword evidence="3" id="KW-1185">Reference proteome</keyword>
<sequence length="122" mass="13773">MEITNQSYIGLQVLIVEGLIKQEAFASIREALNKVPAGKSKQLWIDCSHLQKIGLSNMSVSTFVGKLLELRKEDAEIILFGMSSFTDRLFKLLKLENVFRQVPTLADAYLLINEREKMAVAD</sequence>
<dbReference type="Pfam" id="PF01740">
    <property type="entry name" value="STAS"/>
    <property type="match status" value="1"/>
</dbReference>
<dbReference type="InterPro" id="IPR002645">
    <property type="entry name" value="STAS_dom"/>
</dbReference>
<organism evidence="2 3">
    <name type="scientific">Pontibacter ruber</name>
    <dbReference type="NCBI Taxonomy" id="1343895"/>
    <lineage>
        <taxon>Bacteria</taxon>
        <taxon>Pseudomonadati</taxon>
        <taxon>Bacteroidota</taxon>
        <taxon>Cytophagia</taxon>
        <taxon>Cytophagales</taxon>
        <taxon>Hymenobacteraceae</taxon>
        <taxon>Pontibacter</taxon>
    </lineage>
</organism>
<proteinExistence type="predicted"/>
<feature type="domain" description="STAS" evidence="1">
    <location>
        <begin position="14"/>
        <end position="108"/>
    </location>
</feature>
<evidence type="ECO:0000313" key="3">
    <source>
        <dbReference type="Proteomes" id="UP001597374"/>
    </source>
</evidence>
<protein>
    <submittedName>
        <fullName evidence="2">STAS domain-containing protein</fullName>
    </submittedName>
</protein>
<accession>A0ABW5CVZ4</accession>
<dbReference type="RefSeq" id="WP_250429343.1">
    <property type="nucleotide sequence ID" value="NZ_JALPRR010000002.1"/>
</dbReference>
<comment type="caution">
    <text evidence="2">The sequence shown here is derived from an EMBL/GenBank/DDBJ whole genome shotgun (WGS) entry which is preliminary data.</text>
</comment>
<dbReference type="InterPro" id="IPR036513">
    <property type="entry name" value="STAS_dom_sf"/>
</dbReference>
<name>A0ABW5CVZ4_9BACT</name>
<gene>
    <name evidence="2" type="ORF">ACFSKP_02970</name>
</gene>
<dbReference type="Gene3D" id="3.30.750.24">
    <property type="entry name" value="STAS domain"/>
    <property type="match status" value="1"/>
</dbReference>
<dbReference type="Proteomes" id="UP001597374">
    <property type="component" value="Unassembled WGS sequence"/>
</dbReference>